<protein>
    <submittedName>
        <fullName evidence="1">Secreted protein</fullName>
    </submittedName>
</protein>
<evidence type="ECO:0000313" key="2">
    <source>
        <dbReference type="Proteomes" id="UP001470586"/>
    </source>
</evidence>
<evidence type="ECO:0000313" key="1">
    <source>
        <dbReference type="EMBL" id="WZN38544.1"/>
    </source>
</evidence>
<gene>
    <name evidence="1" type="ORF">M33023_03890</name>
</gene>
<name>A0ABZ2YF57_9MOLU</name>
<organism evidence="1 2">
    <name type="scientific">Candidatus Phytoplasma asteris</name>
    <dbReference type="NCBI Taxonomy" id="85620"/>
    <lineage>
        <taxon>Bacteria</taxon>
        <taxon>Bacillati</taxon>
        <taxon>Mycoplasmatota</taxon>
        <taxon>Mollicutes</taxon>
        <taxon>Acholeplasmatales</taxon>
        <taxon>Acholeplasmataceae</taxon>
        <taxon>Candidatus Phytoplasma</taxon>
        <taxon>16SrI (Aster yellows group)</taxon>
    </lineage>
</organism>
<dbReference type="Proteomes" id="UP001470586">
    <property type="component" value="Chromosome"/>
</dbReference>
<sequence>MKGAKQVGKTVLVGVTVIALRIVGSSFKYCCCNREFII</sequence>
<proteinExistence type="predicted"/>
<dbReference type="EMBL" id="CP128397">
    <property type="protein sequence ID" value="WZN38544.1"/>
    <property type="molecule type" value="Genomic_DNA"/>
</dbReference>
<accession>A0ABZ2YF57</accession>
<reference evidence="1" key="1">
    <citation type="submission" date="2023-06" db="EMBL/GenBank/DDBJ databases">
        <title>Complete Genome of Candidatus Phytoplasma asteris M33.</title>
        <authorList>
            <person name="Toth R."/>
            <person name="Ilic A.-M."/>
            <person name="Huettel B."/>
            <person name="Duduk B."/>
            <person name="Kube M."/>
        </authorList>
    </citation>
    <scope>NUCLEOTIDE SEQUENCE [LARGE SCALE GENOMIC DNA]</scope>
    <source>
        <strain evidence="1">M33</strain>
    </source>
</reference>
<keyword evidence="2" id="KW-1185">Reference proteome</keyword>